<keyword evidence="2" id="KW-0547">Nucleotide-binding</keyword>
<dbReference type="Pfam" id="PF17946">
    <property type="entry name" value="RecC_C"/>
    <property type="match status" value="1"/>
</dbReference>
<evidence type="ECO:0000256" key="9">
    <source>
        <dbReference type="ARBA" id="ARBA00023204"/>
    </source>
</evidence>
<dbReference type="SUPFAM" id="SSF52980">
    <property type="entry name" value="Restriction endonuclease-like"/>
    <property type="match status" value="1"/>
</dbReference>
<gene>
    <name evidence="11" type="primary">recC</name>
    <name evidence="11" type="ORF">GEAMG1_0692</name>
</gene>
<evidence type="ECO:0000256" key="6">
    <source>
        <dbReference type="ARBA" id="ARBA00022839"/>
    </source>
</evidence>
<dbReference type="NCBIfam" id="TIGR01450">
    <property type="entry name" value="recC"/>
    <property type="match status" value="1"/>
</dbReference>
<keyword evidence="6" id="KW-0269">Exonuclease</keyword>
<evidence type="ECO:0000256" key="1">
    <source>
        <dbReference type="ARBA" id="ARBA00022722"/>
    </source>
</evidence>
<dbReference type="Pfam" id="PF04257">
    <property type="entry name" value="Exonuc_V_gamma"/>
    <property type="match status" value="1"/>
</dbReference>
<name>A0ABM9D5I5_9BACT</name>
<dbReference type="Proteomes" id="UP001295463">
    <property type="component" value="Chromosome"/>
</dbReference>
<keyword evidence="4 11" id="KW-0378">Hydrolase</keyword>
<keyword evidence="7" id="KW-0067">ATP-binding</keyword>
<keyword evidence="1" id="KW-0540">Nuclease</keyword>
<feature type="domain" description="RecC C-terminal" evidence="10">
    <location>
        <begin position="796"/>
        <end position="1018"/>
    </location>
</feature>
<keyword evidence="8" id="KW-0238">DNA-binding</keyword>
<evidence type="ECO:0000256" key="2">
    <source>
        <dbReference type="ARBA" id="ARBA00022741"/>
    </source>
</evidence>
<evidence type="ECO:0000256" key="4">
    <source>
        <dbReference type="ARBA" id="ARBA00022801"/>
    </source>
</evidence>
<dbReference type="SUPFAM" id="SSF52540">
    <property type="entry name" value="P-loop containing nucleoside triphosphate hydrolases"/>
    <property type="match status" value="2"/>
</dbReference>
<dbReference type="Gene3D" id="1.10.10.990">
    <property type="match status" value="1"/>
</dbReference>
<dbReference type="InterPro" id="IPR027417">
    <property type="entry name" value="P-loop_NTPase"/>
</dbReference>
<dbReference type="Gene3D" id="3.40.50.10930">
    <property type="match status" value="1"/>
</dbReference>
<organism evidence="11 12">
    <name type="scientific">Trichlorobacter ammonificans</name>
    <dbReference type="NCBI Taxonomy" id="2916410"/>
    <lineage>
        <taxon>Bacteria</taxon>
        <taxon>Pseudomonadati</taxon>
        <taxon>Thermodesulfobacteriota</taxon>
        <taxon>Desulfuromonadia</taxon>
        <taxon>Geobacterales</taxon>
        <taxon>Geobacteraceae</taxon>
        <taxon>Trichlorobacter</taxon>
    </lineage>
</organism>
<dbReference type="Gene3D" id="1.10.10.160">
    <property type="match status" value="1"/>
</dbReference>
<protein>
    <submittedName>
        <fullName evidence="11">RecBCD enzyme subunit RecC</fullName>
        <ecNumber evidence="11">3.1.11.5</ecNumber>
    </submittedName>
</protein>
<sequence length="1077" mass="121133">MPFFVLCTVIPMPLTIYTSNRMEHLVTALAGVLAVPPDDPLTPELIVMQSRGMQRWLTMELAGRFGIWANCACPFPNALVADLFRRVLPEEHENDDYSREVLTWRILKLLPSLLATEAAAPLRHYCGRERDGLGRFQLAERIADTFDQYTLFRPEMLLAWENGAAGDGDQQWQAELWRLITAESRGNHRARLRSLFRERLRRPPSPTAGLPARMALFGISYLPGYHLSILEAAARHIEINLFLLSPTREYWADIIPRRRRERLTPLERAIVVEGNPLLASLGRLGRDFSDLALNLAERAGSQQDLYHDPGSDTLLHALQSDMLNLRGADSNERLSLDPGDRSVMIHSCHGPMRELEVLHDNLLFLLDSGSGLECRDIVVMTPDIETYAPYIAAVFGATRDPARSIPYSIADRRLASEGETTAAFLKLLALPTGRLTAVELLDLLATPPVRSRFELNEEDIPLVRDWLEESGIRWGLDEADRSRHGLPGYRDHSWMAGLDRLLLGLAMPDEGLTVAGILPFDAMEGARTRILGCLLTFVVTVRRTVEALNLPRPLADWRYRILSLLDDFLVDDDAGAHERSIIAGIAESLDEIAERSGFRDEVEPALIRAWFAGRLQQQEQGQGFMTGGVTFCAMLPMRSIPFRVVALIGMNDGAFPRKSRPPGFDLIARHPRPGDRSLRDEDRYLFLEALLSARDCLYISYVGQSLRDNGDLPPSVLVSECIDCIERRYRSDDGQPLAERLVTRHPLHPFSSAYFTPGSGLFSYGAENATALQERTGGLRPAPFIAAPLGDPAAPPREVALEQLIRCFSNPSRWFLEQRLGIRFPRQQLPLEEREPFGLEGLTAYQLRADLLQQVLDDRDPGQQLAALRGRGLLPPGRHGELLLADELETLQRFAPRIRQAIAGENRREPLEFSLEIDGCLLSGRLDRIHDSTMLRYRYARLKATDLLRTWLEHLALNAAAPPDYPRQTLLIQSDGSRRYRPVGTARELLAELLTYYRRGLSAPLPFFPESSLAWARSNDPEKTRRQWRDSFAGPGEGSEPHIHRCFGDREPFGEEFRVTAAAILGPLLHCLAEEPS</sequence>
<dbReference type="InterPro" id="IPR041500">
    <property type="entry name" value="RecC_C"/>
</dbReference>
<dbReference type="CDD" id="cd22353">
    <property type="entry name" value="RecC_C-like"/>
    <property type="match status" value="1"/>
</dbReference>
<dbReference type="InterPro" id="IPR006697">
    <property type="entry name" value="RecC"/>
</dbReference>
<dbReference type="PANTHER" id="PTHR30591:SF1">
    <property type="entry name" value="RECBCD ENZYME SUBUNIT RECC"/>
    <property type="match status" value="1"/>
</dbReference>
<evidence type="ECO:0000256" key="3">
    <source>
        <dbReference type="ARBA" id="ARBA00022763"/>
    </source>
</evidence>
<keyword evidence="12" id="KW-1185">Reference proteome</keyword>
<dbReference type="HAMAP" id="MF_01486">
    <property type="entry name" value="RecC"/>
    <property type="match status" value="1"/>
</dbReference>
<dbReference type="Gene3D" id="3.40.50.300">
    <property type="entry name" value="P-loop containing nucleotide triphosphate hydrolases"/>
    <property type="match status" value="2"/>
</dbReference>
<evidence type="ECO:0000313" key="11">
    <source>
        <dbReference type="EMBL" id="CAH2030504.1"/>
    </source>
</evidence>
<dbReference type="RefSeq" id="WP_305731439.1">
    <property type="nucleotide sequence ID" value="NZ_OW150024.1"/>
</dbReference>
<evidence type="ECO:0000259" key="10">
    <source>
        <dbReference type="Pfam" id="PF17946"/>
    </source>
</evidence>
<keyword evidence="5" id="KW-0347">Helicase</keyword>
<evidence type="ECO:0000313" key="12">
    <source>
        <dbReference type="Proteomes" id="UP001295463"/>
    </source>
</evidence>
<evidence type="ECO:0000256" key="7">
    <source>
        <dbReference type="ARBA" id="ARBA00022840"/>
    </source>
</evidence>
<dbReference type="InterPro" id="IPR011335">
    <property type="entry name" value="Restrct_endonuc-II-like"/>
</dbReference>
<keyword evidence="9" id="KW-0234">DNA repair</keyword>
<evidence type="ECO:0000256" key="5">
    <source>
        <dbReference type="ARBA" id="ARBA00022806"/>
    </source>
</evidence>
<proteinExistence type="inferred from homology"/>
<dbReference type="InterPro" id="IPR013986">
    <property type="entry name" value="DExx_box_DNA_helicase_dom_sf"/>
</dbReference>
<reference evidence="11 12" key="1">
    <citation type="submission" date="2022-03" db="EMBL/GenBank/DDBJ databases">
        <authorList>
            <person name="Koch H."/>
        </authorList>
    </citation>
    <scope>NUCLEOTIDE SEQUENCE [LARGE SCALE GENOMIC DNA]</scope>
    <source>
        <strain evidence="11 12">G1</strain>
    </source>
</reference>
<keyword evidence="3" id="KW-0227">DNA damage</keyword>
<dbReference type="PIRSF" id="PIRSF000980">
    <property type="entry name" value="RecC"/>
    <property type="match status" value="1"/>
</dbReference>
<dbReference type="GO" id="GO:0008854">
    <property type="term" value="F:exodeoxyribonuclease V activity"/>
    <property type="evidence" value="ECO:0007669"/>
    <property type="project" value="UniProtKB-EC"/>
</dbReference>
<dbReference type="EMBL" id="OW150024">
    <property type="protein sequence ID" value="CAH2030504.1"/>
    <property type="molecule type" value="Genomic_DNA"/>
</dbReference>
<dbReference type="EC" id="3.1.11.5" evidence="11"/>
<evidence type="ECO:0000256" key="8">
    <source>
        <dbReference type="ARBA" id="ARBA00023125"/>
    </source>
</evidence>
<dbReference type="PANTHER" id="PTHR30591">
    <property type="entry name" value="RECBCD ENZYME SUBUNIT RECC"/>
    <property type="match status" value="1"/>
</dbReference>
<accession>A0ABM9D5I5</accession>